<protein>
    <submittedName>
        <fullName evidence="1">Uncharacterized protein</fullName>
    </submittedName>
</protein>
<dbReference type="EMBL" id="LFMY01000012">
    <property type="protein sequence ID" value="OKL57160.1"/>
    <property type="molecule type" value="Genomic_DNA"/>
</dbReference>
<dbReference type="AlphaFoldDB" id="A0A225AAI2"/>
<sequence>MATKVAPKQFHEKLVKANESTTDRWDVIVSYTKDKLQPLLDRDWSQAIGETTVSITHSTGHKQYDRTTTYTITLASPHFEFDTKEIDGGSLSRAKITWGFTGTAHVKLNSGEDKGTEQLTAEDGLTLTVKTPINAIEDGDASNDEKTSHDMIEFTDGVRSSYKVILQFKSTEDTLWEVNYTKKSDTAEELQDVADDIGAELNNQDKIKGFKFTLGEVNNTPNPNDFVLTPKKFCFGVFKDIFCIFIHVEGGDGTGSVGTPQFKLLHEEGIAPMPDGYDASIILSRNLIRDKYLIPQIADKCKDILRTEDPIVAQDATLGPSIGLKFQDSRVWEGHKYTAGPTDEDGYISVDWDKHPLVLTLFDDPSTLHPQYKWEWNDAEVTLTYFVYNAKLGRVGQDITIKGKISQNASSVATLSGDNLKFHIAFSSNNQPDASFKDVGPVGLSGSVKFKTFDVSLLDINFFRTQNVLAPGQRFISAKETMCPCDFFIFGSMEDAKK</sequence>
<evidence type="ECO:0000313" key="1">
    <source>
        <dbReference type="EMBL" id="OKL57160.1"/>
    </source>
</evidence>
<proteinExistence type="predicted"/>
<dbReference type="Proteomes" id="UP000214365">
    <property type="component" value="Unassembled WGS sequence"/>
</dbReference>
<organism evidence="1 2">
    <name type="scientific">Talaromyces atroroseus</name>
    <dbReference type="NCBI Taxonomy" id="1441469"/>
    <lineage>
        <taxon>Eukaryota</taxon>
        <taxon>Fungi</taxon>
        <taxon>Dikarya</taxon>
        <taxon>Ascomycota</taxon>
        <taxon>Pezizomycotina</taxon>
        <taxon>Eurotiomycetes</taxon>
        <taxon>Eurotiomycetidae</taxon>
        <taxon>Eurotiales</taxon>
        <taxon>Trichocomaceae</taxon>
        <taxon>Talaromyces</taxon>
        <taxon>Talaromyces sect. Trachyspermi</taxon>
    </lineage>
</organism>
<name>A0A225AAI2_TALAT</name>
<dbReference type="OrthoDB" id="5083627at2759"/>
<reference evidence="1 2" key="1">
    <citation type="submission" date="2015-06" db="EMBL/GenBank/DDBJ databases">
        <title>Talaromyces atroroseus IBT 11181 draft genome.</title>
        <authorList>
            <person name="Rasmussen K.B."/>
            <person name="Rasmussen S."/>
            <person name="Petersen B."/>
            <person name="Sicheritz-Ponten T."/>
            <person name="Mortensen U.H."/>
            <person name="Thrane U."/>
        </authorList>
    </citation>
    <scope>NUCLEOTIDE SEQUENCE [LARGE SCALE GENOMIC DNA]</scope>
    <source>
        <strain evidence="1 2">IBT 11181</strain>
    </source>
</reference>
<dbReference type="GeneID" id="31007195"/>
<evidence type="ECO:0000313" key="2">
    <source>
        <dbReference type="Proteomes" id="UP000214365"/>
    </source>
</evidence>
<dbReference type="RefSeq" id="XP_020117281.1">
    <property type="nucleotide sequence ID" value="XM_020262333.1"/>
</dbReference>
<gene>
    <name evidence="1" type="ORF">UA08_07439</name>
</gene>
<comment type="caution">
    <text evidence="1">The sequence shown here is derived from an EMBL/GenBank/DDBJ whole genome shotgun (WGS) entry which is preliminary data.</text>
</comment>
<accession>A0A225AAI2</accession>
<keyword evidence="2" id="KW-1185">Reference proteome</keyword>